<evidence type="ECO:0000256" key="1">
    <source>
        <dbReference type="ARBA" id="ARBA00023125"/>
    </source>
</evidence>
<evidence type="ECO:0000259" key="3">
    <source>
        <dbReference type="PROSITE" id="PS50943"/>
    </source>
</evidence>
<dbReference type="Proteomes" id="UP000036102">
    <property type="component" value="Unassembled WGS sequence"/>
</dbReference>
<feature type="region of interest" description="Disordered" evidence="2">
    <location>
        <begin position="113"/>
        <end position="134"/>
    </location>
</feature>
<keyword evidence="5" id="KW-1185">Reference proteome</keyword>
<keyword evidence="1" id="KW-0238">DNA-binding</keyword>
<dbReference type="InterPro" id="IPR010982">
    <property type="entry name" value="Lambda_DNA-bd_dom_sf"/>
</dbReference>
<evidence type="ECO:0000313" key="5">
    <source>
        <dbReference type="Proteomes" id="UP000036102"/>
    </source>
</evidence>
<dbReference type="GO" id="GO:0005829">
    <property type="term" value="C:cytosol"/>
    <property type="evidence" value="ECO:0007669"/>
    <property type="project" value="TreeGrafter"/>
</dbReference>
<evidence type="ECO:0000256" key="2">
    <source>
        <dbReference type="SAM" id="MobiDB-lite"/>
    </source>
</evidence>
<feature type="domain" description="HTH cro/C1-type" evidence="3">
    <location>
        <begin position="7"/>
        <end position="61"/>
    </location>
</feature>
<dbReference type="EMBL" id="LFBU01000002">
    <property type="protein sequence ID" value="KMQ73068.1"/>
    <property type="molecule type" value="Genomic_DNA"/>
</dbReference>
<dbReference type="InterPro" id="IPR001387">
    <property type="entry name" value="Cro/C1-type_HTH"/>
</dbReference>
<dbReference type="PANTHER" id="PTHR46797">
    <property type="entry name" value="HTH-TYPE TRANSCRIPTIONAL REGULATOR"/>
    <property type="match status" value="1"/>
</dbReference>
<reference evidence="4 5" key="1">
    <citation type="submission" date="2015-06" db="EMBL/GenBank/DDBJ databases">
        <title>Marinobacter subterrani, a genetically tractable neutrophilic iron-oxidizing strain isolated from the Soudan Iron Mine.</title>
        <authorList>
            <person name="Bonis B.M."/>
            <person name="Gralnick J.A."/>
        </authorList>
    </citation>
    <scope>NUCLEOTIDE SEQUENCE [LARGE SCALE GENOMIC DNA]</scope>
    <source>
        <strain evidence="4 5">JG233</strain>
    </source>
</reference>
<dbReference type="SMART" id="SM00530">
    <property type="entry name" value="HTH_XRE"/>
    <property type="match status" value="1"/>
</dbReference>
<dbReference type="OrthoDB" id="7025825at2"/>
<dbReference type="CDD" id="cd00093">
    <property type="entry name" value="HTH_XRE"/>
    <property type="match status" value="1"/>
</dbReference>
<dbReference type="SUPFAM" id="SSF47413">
    <property type="entry name" value="lambda repressor-like DNA-binding domains"/>
    <property type="match status" value="1"/>
</dbReference>
<gene>
    <name evidence="4" type="ORF">Msub_20264</name>
</gene>
<accession>A0A0J7J3I1</accession>
<sequence length="134" mass="14775">MSLGQALKQLRKKKGLTLAEMAEKTHSHVGNLSRIERGMARPSLDLLYRLAEALGFSITDIFSVAENQQLSSRQVALNAVFISLLEEDQQLLLEFAELLAKRASHPLESVNVDTHALPADSEKPENNADHKATS</sequence>
<proteinExistence type="predicted"/>
<dbReference type="GO" id="GO:0003700">
    <property type="term" value="F:DNA-binding transcription factor activity"/>
    <property type="evidence" value="ECO:0007669"/>
    <property type="project" value="TreeGrafter"/>
</dbReference>
<feature type="compositionally biased region" description="Basic and acidic residues" evidence="2">
    <location>
        <begin position="120"/>
        <end position="134"/>
    </location>
</feature>
<dbReference type="InterPro" id="IPR050807">
    <property type="entry name" value="TransReg_Diox_bact_type"/>
</dbReference>
<dbReference type="PANTHER" id="PTHR46797:SF1">
    <property type="entry name" value="METHYLPHOSPHONATE SYNTHASE"/>
    <property type="match status" value="1"/>
</dbReference>
<name>A0A0J7J3I1_9GAMM</name>
<organism evidence="4 5">
    <name type="scientific">Marinobacter subterrani</name>
    <dbReference type="NCBI Taxonomy" id="1658765"/>
    <lineage>
        <taxon>Bacteria</taxon>
        <taxon>Pseudomonadati</taxon>
        <taxon>Pseudomonadota</taxon>
        <taxon>Gammaproteobacteria</taxon>
        <taxon>Pseudomonadales</taxon>
        <taxon>Marinobacteraceae</taxon>
        <taxon>Marinobacter</taxon>
    </lineage>
</organism>
<dbReference type="GO" id="GO:0003677">
    <property type="term" value="F:DNA binding"/>
    <property type="evidence" value="ECO:0007669"/>
    <property type="project" value="UniProtKB-KW"/>
</dbReference>
<dbReference type="PATRIC" id="fig|1658765.3.peg.3530"/>
<protein>
    <submittedName>
        <fullName evidence="4">Transcriptional regulator, contains XRE-family HTH domain</fullName>
    </submittedName>
</protein>
<dbReference type="Pfam" id="PF01381">
    <property type="entry name" value="HTH_3"/>
    <property type="match status" value="1"/>
</dbReference>
<dbReference type="PROSITE" id="PS50943">
    <property type="entry name" value="HTH_CROC1"/>
    <property type="match status" value="1"/>
</dbReference>
<dbReference type="Gene3D" id="1.10.260.40">
    <property type="entry name" value="lambda repressor-like DNA-binding domains"/>
    <property type="match status" value="1"/>
</dbReference>
<dbReference type="AlphaFoldDB" id="A0A0J7J3I1"/>
<comment type="caution">
    <text evidence="4">The sequence shown here is derived from an EMBL/GenBank/DDBJ whole genome shotgun (WGS) entry which is preliminary data.</text>
</comment>
<evidence type="ECO:0000313" key="4">
    <source>
        <dbReference type="EMBL" id="KMQ73068.1"/>
    </source>
</evidence>
<dbReference type="RefSeq" id="WP_082146576.1">
    <property type="nucleotide sequence ID" value="NZ_LFBU01000002.1"/>
</dbReference>
<dbReference type="STRING" id="1658765.Msub_20264"/>